<proteinExistence type="predicted"/>
<accession>A0A3L6RKL7</accession>
<dbReference type="GO" id="GO:0003676">
    <property type="term" value="F:nucleic acid binding"/>
    <property type="evidence" value="ECO:0007669"/>
    <property type="project" value="InterPro"/>
</dbReference>
<dbReference type="PANTHER" id="PTHR47031">
    <property type="entry name" value="SAP DNA-BINDING DOMAIN-CONTAINING PROTEIN"/>
    <property type="match status" value="1"/>
</dbReference>
<dbReference type="PANTHER" id="PTHR47031:SF10">
    <property type="entry name" value="OS07G0626200 PROTEIN"/>
    <property type="match status" value="1"/>
</dbReference>
<dbReference type="OrthoDB" id="5348404at2759"/>
<dbReference type="Proteomes" id="UP000275267">
    <property type="component" value="Unassembled WGS sequence"/>
</dbReference>
<gene>
    <name evidence="1" type="ORF">C2845_PM13G22180</name>
</gene>
<evidence type="ECO:0008006" key="3">
    <source>
        <dbReference type="Google" id="ProtNLM"/>
    </source>
</evidence>
<reference evidence="2" key="1">
    <citation type="journal article" date="2019" name="Nat. Commun.">
        <title>The genome of broomcorn millet.</title>
        <authorList>
            <person name="Zou C."/>
            <person name="Miki D."/>
            <person name="Li D."/>
            <person name="Tang Q."/>
            <person name="Xiao L."/>
            <person name="Rajput S."/>
            <person name="Deng P."/>
            <person name="Jia W."/>
            <person name="Huang R."/>
            <person name="Zhang M."/>
            <person name="Sun Y."/>
            <person name="Hu J."/>
            <person name="Fu X."/>
            <person name="Schnable P.S."/>
            <person name="Li F."/>
            <person name="Zhang H."/>
            <person name="Feng B."/>
            <person name="Zhu X."/>
            <person name="Liu R."/>
            <person name="Schnable J.C."/>
            <person name="Zhu J.-K."/>
            <person name="Zhang H."/>
        </authorList>
    </citation>
    <scope>NUCLEOTIDE SEQUENCE [LARGE SCALE GENOMIC DNA]</scope>
</reference>
<sequence length="192" mass="22096">MNGSYEGLLLISFMMDNCICNPYTRRWTQIPSFKDVLGFYKSSDEFWVLHVRKDVNLVENRPTQSEYRFYIYSLNSLGARVSRCLGCPTPSNALKVDMEENAVPPAQRSATTSLRIDRFVRPFTLKAVQELLGRTGSVCSFWMDHIMTHCYVTYSSVEEAVATKNAVYNLQWPPNNSNYLIAEFVDIIYAEK</sequence>
<dbReference type="CDD" id="cd12432">
    <property type="entry name" value="RRM_ACINU"/>
    <property type="match status" value="1"/>
</dbReference>
<protein>
    <recommendedName>
        <fullName evidence="3">RRM domain-containing protein</fullName>
    </recommendedName>
</protein>
<dbReference type="AlphaFoldDB" id="A0A3L6RKL7"/>
<keyword evidence="2" id="KW-1185">Reference proteome</keyword>
<dbReference type="STRING" id="4540.A0A3L6RKL7"/>
<comment type="caution">
    <text evidence="1">The sequence shown here is derived from an EMBL/GenBank/DDBJ whole genome shotgun (WGS) entry which is preliminary data.</text>
</comment>
<organism evidence="1 2">
    <name type="scientific">Panicum miliaceum</name>
    <name type="common">Proso millet</name>
    <name type="synonym">Broomcorn millet</name>
    <dbReference type="NCBI Taxonomy" id="4540"/>
    <lineage>
        <taxon>Eukaryota</taxon>
        <taxon>Viridiplantae</taxon>
        <taxon>Streptophyta</taxon>
        <taxon>Embryophyta</taxon>
        <taxon>Tracheophyta</taxon>
        <taxon>Spermatophyta</taxon>
        <taxon>Magnoliopsida</taxon>
        <taxon>Liliopsida</taxon>
        <taxon>Poales</taxon>
        <taxon>Poaceae</taxon>
        <taxon>PACMAD clade</taxon>
        <taxon>Panicoideae</taxon>
        <taxon>Panicodae</taxon>
        <taxon>Paniceae</taxon>
        <taxon>Panicinae</taxon>
        <taxon>Panicum</taxon>
        <taxon>Panicum sect. Panicum</taxon>
    </lineage>
</organism>
<evidence type="ECO:0000313" key="2">
    <source>
        <dbReference type="Proteomes" id="UP000275267"/>
    </source>
</evidence>
<dbReference type="InterPro" id="IPR034257">
    <property type="entry name" value="Acinus_RRM"/>
</dbReference>
<dbReference type="SUPFAM" id="SSF54928">
    <property type="entry name" value="RNA-binding domain, RBD"/>
    <property type="match status" value="1"/>
</dbReference>
<evidence type="ECO:0000313" key="1">
    <source>
        <dbReference type="EMBL" id="RLN04913.1"/>
    </source>
</evidence>
<dbReference type="EMBL" id="PQIB02000008">
    <property type="protein sequence ID" value="RLN04913.1"/>
    <property type="molecule type" value="Genomic_DNA"/>
</dbReference>
<dbReference type="InterPro" id="IPR035979">
    <property type="entry name" value="RBD_domain_sf"/>
</dbReference>
<name>A0A3L6RKL7_PANMI</name>